<dbReference type="EMBL" id="MU069624">
    <property type="protein sequence ID" value="KAF5837209.1"/>
    <property type="molecule type" value="Genomic_DNA"/>
</dbReference>
<sequence>MSFWYWFHESLGLKSSRHVMAWGVAGSIAYVLWVLPAQRETERRKAIVEEWKDKYKNEPGVYTPAYDPEKAASRKAQSNSEMGARQQESS</sequence>
<protein>
    <submittedName>
        <fullName evidence="3">Uncharacterized protein</fullName>
    </submittedName>
</protein>
<evidence type="ECO:0000256" key="1">
    <source>
        <dbReference type="SAM" id="MobiDB-lite"/>
    </source>
</evidence>
<keyword evidence="4" id="KW-1185">Reference proteome</keyword>
<evidence type="ECO:0000313" key="4">
    <source>
        <dbReference type="Proteomes" id="UP000815325"/>
    </source>
</evidence>
<feature type="compositionally biased region" description="Polar residues" evidence="1">
    <location>
        <begin position="75"/>
        <end position="90"/>
    </location>
</feature>
<reference evidence="3" key="1">
    <citation type="submission" date="2017-08" db="EMBL/GenBank/DDBJ databases">
        <authorList>
            <person name="Polle J.E."/>
            <person name="Barry K."/>
            <person name="Cushman J."/>
            <person name="Schmutz J."/>
            <person name="Tran D."/>
            <person name="Hathwaick L.T."/>
            <person name="Yim W.C."/>
            <person name="Jenkins J."/>
            <person name="Mckie-Krisberg Z.M."/>
            <person name="Prochnik S."/>
            <person name="Lindquist E."/>
            <person name="Dockter R.B."/>
            <person name="Adam C."/>
            <person name="Molina H."/>
            <person name="Bunkerborg J."/>
            <person name="Jin E."/>
            <person name="Buchheim M."/>
            <person name="Magnuson J."/>
        </authorList>
    </citation>
    <scope>NUCLEOTIDE SEQUENCE</scope>
    <source>
        <strain evidence="3">CCAP 19/18</strain>
    </source>
</reference>
<organism evidence="3 4">
    <name type="scientific">Dunaliella salina</name>
    <name type="common">Green alga</name>
    <name type="synonym">Protococcus salinus</name>
    <dbReference type="NCBI Taxonomy" id="3046"/>
    <lineage>
        <taxon>Eukaryota</taxon>
        <taxon>Viridiplantae</taxon>
        <taxon>Chlorophyta</taxon>
        <taxon>core chlorophytes</taxon>
        <taxon>Chlorophyceae</taxon>
        <taxon>CS clade</taxon>
        <taxon>Chlamydomonadales</taxon>
        <taxon>Dunaliellaceae</taxon>
        <taxon>Dunaliella</taxon>
    </lineage>
</organism>
<keyword evidence="2" id="KW-0812">Transmembrane</keyword>
<proteinExistence type="predicted"/>
<gene>
    <name evidence="3" type="ORF">DUNSADRAFT_4664</name>
</gene>
<feature type="transmembrane region" description="Helical" evidence="2">
    <location>
        <begin position="20"/>
        <end position="37"/>
    </location>
</feature>
<name>A0ABQ7GRI2_DUNSA</name>
<accession>A0ABQ7GRI2</accession>
<keyword evidence="2" id="KW-1133">Transmembrane helix</keyword>
<evidence type="ECO:0000313" key="3">
    <source>
        <dbReference type="EMBL" id="KAF5837209.1"/>
    </source>
</evidence>
<evidence type="ECO:0000256" key="2">
    <source>
        <dbReference type="SAM" id="Phobius"/>
    </source>
</evidence>
<dbReference type="Proteomes" id="UP000815325">
    <property type="component" value="Unassembled WGS sequence"/>
</dbReference>
<feature type="region of interest" description="Disordered" evidence="1">
    <location>
        <begin position="58"/>
        <end position="90"/>
    </location>
</feature>
<keyword evidence="2" id="KW-0472">Membrane</keyword>
<comment type="caution">
    <text evidence="3">The sequence shown here is derived from an EMBL/GenBank/DDBJ whole genome shotgun (WGS) entry which is preliminary data.</text>
</comment>